<dbReference type="Proteomes" id="UP000030416">
    <property type="component" value="Unassembled WGS sequence"/>
</dbReference>
<feature type="domain" description="EfeO-type cupredoxin-like" evidence="4">
    <location>
        <begin position="194"/>
        <end position="292"/>
    </location>
</feature>
<name>A0A0A3HXB7_9BACL</name>
<sequence length="304" mass="33821">MGYYQLFILVSLLILTVIVILLSRILKKNIKPMHGMSIIMFYSMNFGLTIGTLFGGLFQGNLFLSTVVSILSGLIIGLICGSVFGILAALEGIMSGLMGGMMGAMLGEMVSLEQIIPLVRIFLLLSILTIFLFAIFSKRNNLKDTSNKFWVLKPLVILALISFYFIGGVSYAEKQINFKSQESHNHNSDERSSKQHGSTLFTIETKNMKYFPSNLVLQQNEPVTIILKNQDKIEHDLEVKIPTSNKDEKTSHNHGENENVIHLHAGPKKEQTVSFTPTESGLYEFVCTIPGHKESGMVGWISVS</sequence>
<keyword evidence="6" id="KW-1185">Reference proteome</keyword>
<dbReference type="STRING" id="1384049.CD29_18270"/>
<protein>
    <recommendedName>
        <fullName evidence="4">EfeO-type cupredoxin-like domain-containing protein</fullName>
    </recommendedName>
</protein>
<dbReference type="GO" id="GO:0046872">
    <property type="term" value="F:metal ion binding"/>
    <property type="evidence" value="ECO:0007669"/>
    <property type="project" value="UniProtKB-KW"/>
</dbReference>
<evidence type="ECO:0000313" key="6">
    <source>
        <dbReference type="Proteomes" id="UP000030416"/>
    </source>
</evidence>
<keyword evidence="1" id="KW-0479">Metal-binding</keyword>
<evidence type="ECO:0000256" key="1">
    <source>
        <dbReference type="ARBA" id="ARBA00022723"/>
    </source>
</evidence>
<dbReference type="SUPFAM" id="SSF49503">
    <property type="entry name" value="Cupredoxins"/>
    <property type="match status" value="1"/>
</dbReference>
<comment type="caution">
    <text evidence="5">The sequence shown here is derived from an EMBL/GenBank/DDBJ whole genome shotgun (WGS) entry which is preliminary data.</text>
</comment>
<organism evidence="5 6">
    <name type="scientific">Ureibacillus manganicus DSM 26584</name>
    <dbReference type="NCBI Taxonomy" id="1384049"/>
    <lineage>
        <taxon>Bacteria</taxon>
        <taxon>Bacillati</taxon>
        <taxon>Bacillota</taxon>
        <taxon>Bacilli</taxon>
        <taxon>Bacillales</taxon>
        <taxon>Caryophanaceae</taxon>
        <taxon>Ureibacillus</taxon>
    </lineage>
</organism>
<dbReference type="Gene3D" id="2.60.40.420">
    <property type="entry name" value="Cupredoxins - blue copper proteins"/>
    <property type="match status" value="1"/>
</dbReference>
<dbReference type="InterPro" id="IPR028871">
    <property type="entry name" value="BlueCu_1_BS"/>
</dbReference>
<dbReference type="Pfam" id="PF13473">
    <property type="entry name" value="Cupredoxin_1"/>
    <property type="match status" value="1"/>
</dbReference>
<feature type="transmembrane region" description="Helical" evidence="3">
    <location>
        <begin position="115"/>
        <end position="137"/>
    </location>
</feature>
<accession>A0A0A3HXB7</accession>
<evidence type="ECO:0000256" key="2">
    <source>
        <dbReference type="ARBA" id="ARBA00023008"/>
    </source>
</evidence>
<dbReference type="InterPro" id="IPR028096">
    <property type="entry name" value="EfeO_Cupredoxin"/>
</dbReference>
<feature type="transmembrane region" description="Helical" evidence="3">
    <location>
        <begin position="38"/>
        <end position="58"/>
    </location>
</feature>
<dbReference type="PANTHER" id="PTHR38439:SF3">
    <property type="entry name" value="COPPER-RESISTANT CUPROPROTEIN COPI"/>
    <property type="match status" value="1"/>
</dbReference>
<dbReference type="RefSeq" id="WP_036189834.1">
    <property type="nucleotide sequence ID" value="NZ_AVDA01000033.1"/>
</dbReference>
<evidence type="ECO:0000259" key="4">
    <source>
        <dbReference type="Pfam" id="PF13473"/>
    </source>
</evidence>
<keyword evidence="3" id="KW-0812">Transmembrane</keyword>
<feature type="transmembrane region" description="Helical" evidence="3">
    <location>
        <begin position="70"/>
        <end position="94"/>
    </location>
</feature>
<dbReference type="InterPro" id="IPR008972">
    <property type="entry name" value="Cupredoxin"/>
</dbReference>
<dbReference type="EMBL" id="JPVN01000033">
    <property type="protein sequence ID" value="KGR75013.1"/>
    <property type="molecule type" value="Genomic_DNA"/>
</dbReference>
<evidence type="ECO:0000313" key="5">
    <source>
        <dbReference type="EMBL" id="KGR75013.1"/>
    </source>
</evidence>
<reference evidence="5 6" key="1">
    <citation type="submission" date="2014-02" db="EMBL/GenBank/DDBJ databases">
        <title>Draft genome sequence of Lysinibacillus manganicus DSM 26584T.</title>
        <authorList>
            <person name="Zhang F."/>
            <person name="Wang G."/>
            <person name="Zhang L."/>
        </authorList>
    </citation>
    <scope>NUCLEOTIDE SEQUENCE [LARGE SCALE GENOMIC DNA]</scope>
    <source>
        <strain evidence="5 6">DSM 26584</strain>
    </source>
</reference>
<dbReference type="OrthoDB" id="9816061at2"/>
<evidence type="ECO:0000256" key="3">
    <source>
        <dbReference type="SAM" id="Phobius"/>
    </source>
</evidence>
<proteinExistence type="predicted"/>
<dbReference type="eggNOG" id="COG4454">
    <property type="taxonomic scope" value="Bacteria"/>
</dbReference>
<feature type="transmembrane region" description="Helical" evidence="3">
    <location>
        <begin position="6"/>
        <end position="26"/>
    </location>
</feature>
<dbReference type="PROSITE" id="PS00196">
    <property type="entry name" value="COPPER_BLUE"/>
    <property type="match status" value="1"/>
</dbReference>
<dbReference type="InterPro" id="IPR050845">
    <property type="entry name" value="Cu-binding_ET"/>
</dbReference>
<keyword evidence="3" id="KW-1133">Transmembrane helix</keyword>
<keyword evidence="2" id="KW-0186">Copper</keyword>
<dbReference type="PANTHER" id="PTHR38439">
    <property type="entry name" value="AURACYANIN-B"/>
    <property type="match status" value="1"/>
</dbReference>
<keyword evidence="3" id="KW-0472">Membrane</keyword>
<gene>
    <name evidence="5" type="ORF">CD29_18270</name>
</gene>
<feature type="transmembrane region" description="Helical" evidence="3">
    <location>
        <begin position="149"/>
        <end position="172"/>
    </location>
</feature>
<dbReference type="AlphaFoldDB" id="A0A0A3HXB7"/>